<gene>
    <name evidence="1" type="ORF">MILVUS5_LOCUS15176</name>
</gene>
<evidence type="ECO:0000313" key="1">
    <source>
        <dbReference type="EMBL" id="CAJ2646470.1"/>
    </source>
</evidence>
<dbReference type="Proteomes" id="UP001177021">
    <property type="component" value="Unassembled WGS sequence"/>
</dbReference>
<name>A0ACB0JMY5_TRIPR</name>
<keyword evidence="2" id="KW-1185">Reference proteome</keyword>
<reference evidence="1" key="1">
    <citation type="submission" date="2023-10" db="EMBL/GenBank/DDBJ databases">
        <authorList>
            <person name="Rodriguez Cubillos JULIANA M."/>
            <person name="De Vega J."/>
        </authorList>
    </citation>
    <scope>NUCLEOTIDE SEQUENCE</scope>
</reference>
<sequence>MVNFINFFLLFSLLVFAPFCHCENKVGDYLYPQFYDKSCPNVEDIVKSVVAKAVAKEPRMAASLLRLHFHDCFVKGCDASILLDSSGTIISEKRSNPNRNSARGFEVIEEIKSAIEKECPNTVSCADILTLAARDSTVLTGGPGWDVPLGRRDSLGASISGSNNNIPAPNNTFQTILTKFKLKGLNIVDLVALSGSHTIGDSRCTSFRQRLYNQTGNGKSDFTLDQNYAAQLRTRCPRSGGDQNLFVLDFVTPVKFDNNYYKNLLANKGLLSSDEILLTKNQVSAALVKTYAERNDLFFEQFATSMVKMGNITPLTGSRGEIRKRCRKINS</sequence>
<evidence type="ECO:0000313" key="2">
    <source>
        <dbReference type="Proteomes" id="UP001177021"/>
    </source>
</evidence>
<accession>A0ACB0JMY5</accession>
<protein>
    <submittedName>
        <fullName evidence="1">Uncharacterized protein</fullName>
    </submittedName>
</protein>
<comment type="caution">
    <text evidence="1">The sequence shown here is derived from an EMBL/GenBank/DDBJ whole genome shotgun (WGS) entry which is preliminary data.</text>
</comment>
<dbReference type="EMBL" id="CASHSV030000109">
    <property type="protein sequence ID" value="CAJ2646470.1"/>
    <property type="molecule type" value="Genomic_DNA"/>
</dbReference>
<organism evidence="1 2">
    <name type="scientific">Trifolium pratense</name>
    <name type="common">Red clover</name>
    <dbReference type="NCBI Taxonomy" id="57577"/>
    <lineage>
        <taxon>Eukaryota</taxon>
        <taxon>Viridiplantae</taxon>
        <taxon>Streptophyta</taxon>
        <taxon>Embryophyta</taxon>
        <taxon>Tracheophyta</taxon>
        <taxon>Spermatophyta</taxon>
        <taxon>Magnoliopsida</taxon>
        <taxon>eudicotyledons</taxon>
        <taxon>Gunneridae</taxon>
        <taxon>Pentapetalae</taxon>
        <taxon>rosids</taxon>
        <taxon>fabids</taxon>
        <taxon>Fabales</taxon>
        <taxon>Fabaceae</taxon>
        <taxon>Papilionoideae</taxon>
        <taxon>50 kb inversion clade</taxon>
        <taxon>NPAAA clade</taxon>
        <taxon>Hologalegina</taxon>
        <taxon>IRL clade</taxon>
        <taxon>Trifolieae</taxon>
        <taxon>Trifolium</taxon>
    </lineage>
</organism>
<proteinExistence type="predicted"/>